<gene>
    <name evidence="4" type="primary">SPINK4</name>
</gene>
<protein>
    <submittedName>
        <fullName evidence="4">Serine protease inhibitor Kazal-type 4</fullName>
    </submittedName>
</protein>
<evidence type="ECO:0000313" key="3">
    <source>
        <dbReference type="Proteomes" id="UP001652662"/>
    </source>
</evidence>
<accession>A0ABM4M0T9</accession>
<dbReference type="PROSITE" id="PS51465">
    <property type="entry name" value="KAZAL_2"/>
    <property type="match status" value="1"/>
</dbReference>
<evidence type="ECO:0000313" key="4">
    <source>
        <dbReference type="RefSeq" id="XP_070446304.1"/>
    </source>
</evidence>
<evidence type="ECO:0000259" key="2">
    <source>
        <dbReference type="PROSITE" id="PS51465"/>
    </source>
</evidence>
<name>A0ABM4M0T9_EQUPR</name>
<dbReference type="Proteomes" id="UP001652662">
    <property type="component" value="Chromosome 22"/>
</dbReference>
<organism evidence="3 4">
    <name type="scientific">Equus przewalskii</name>
    <name type="common">Przewalski's horse</name>
    <name type="synonym">Equus caballus przewalskii</name>
    <dbReference type="NCBI Taxonomy" id="9798"/>
    <lineage>
        <taxon>Eukaryota</taxon>
        <taxon>Metazoa</taxon>
        <taxon>Chordata</taxon>
        <taxon>Craniata</taxon>
        <taxon>Vertebrata</taxon>
        <taxon>Euteleostomi</taxon>
        <taxon>Mammalia</taxon>
        <taxon>Eutheria</taxon>
        <taxon>Laurasiatheria</taxon>
        <taxon>Perissodactyla</taxon>
        <taxon>Equidae</taxon>
        <taxon>Equus</taxon>
    </lineage>
</organism>
<feature type="signal peptide" evidence="1">
    <location>
        <begin position="1"/>
        <end position="20"/>
    </location>
</feature>
<proteinExistence type="predicted"/>
<dbReference type="GO" id="GO:0004867">
    <property type="term" value="F:serine-type endopeptidase inhibitor activity"/>
    <property type="evidence" value="ECO:0007669"/>
    <property type="project" value="UniProtKB-KW"/>
</dbReference>
<dbReference type="InterPro" id="IPR036058">
    <property type="entry name" value="Kazal_dom_sf"/>
</dbReference>
<dbReference type="SUPFAM" id="SSF100895">
    <property type="entry name" value="Kazal-type serine protease inhibitors"/>
    <property type="match status" value="1"/>
</dbReference>
<sequence>MAVRLWVVVLTLAALLVVDRQVPASAGKPIFSRMGTGGTEPPPAISIGVLAISLAEPSTTYSAPCDHVAESLDCPQTSSLVYGTDQVTYDNDCQLCLTRM</sequence>
<dbReference type="Gene3D" id="3.30.60.30">
    <property type="match status" value="1"/>
</dbReference>
<dbReference type="InterPro" id="IPR002350">
    <property type="entry name" value="Kazal_dom"/>
</dbReference>
<keyword evidence="3" id="KW-1185">Reference proteome</keyword>
<keyword evidence="4" id="KW-0722">Serine protease inhibitor</keyword>
<feature type="chain" id="PRO_5045431839" evidence="1">
    <location>
        <begin position="21"/>
        <end position="100"/>
    </location>
</feature>
<dbReference type="Pfam" id="PF00050">
    <property type="entry name" value="Kazal_1"/>
    <property type="match status" value="1"/>
</dbReference>
<reference evidence="4" key="1">
    <citation type="submission" date="2025-08" db="UniProtKB">
        <authorList>
            <consortium name="RefSeq"/>
        </authorList>
    </citation>
    <scope>IDENTIFICATION</scope>
    <source>
        <tissue evidence="4">Blood</tissue>
    </source>
</reference>
<feature type="domain" description="Kazal-like" evidence="2">
    <location>
        <begin position="59"/>
        <end position="100"/>
    </location>
</feature>
<dbReference type="GeneID" id="103555030"/>
<keyword evidence="1" id="KW-0732">Signal</keyword>
<keyword evidence="4" id="KW-0646">Protease inhibitor</keyword>
<dbReference type="RefSeq" id="XP_070446304.1">
    <property type="nucleotide sequence ID" value="XM_070590203.1"/>
</dbReference>
<evidence type="ECO:0000256" key="1">
    <source>
        <dbReference type="SAM" id="SignalP"/>
    </source>
</evidence>